<dbReference type="EMBL" id="JACCBA010000001">
    <property type="protein sequence ID" value="NYD44530.1"/>
    <property type="molecule type" value="Genomic_DNA"/>
</dbReference>
<evidence type="ECO:0000313" key="2">
    <source>
        <dbReference type="Proteomes" id="UP000529783"/>
    </source>
</evidence>
<sequence length="117" mass="12844">MELAAGLDETGAVPRDVQQRELVLVAAVEELGDLMAHVVGGEIGHWPDRRERSDAAVLEDLLELPEIRTNGRERSEPPVVIPLIADQQRFASLRSAHSGRFPPSILSRNSPMIRSCA</sequence>
<name>A0A7Y9JD47_9ACTN</name>
<comment type="caution">
    <text evidence="1">The sequence shown here is derived from an EMBL/GenBank/DDBJ whole genome shotgun (WGS) entry which is preliminary data.</text>
</comment>
<evidence type="ECO:0000313" key="1">
    <source>
        <dbReference type="EMBL" id="NYD44530.1"/>
    </source>
</evidence>
<dbReference type="AlphaFoldDB" id="A0A7Y9JD47"/>
<accession>A0A7Y9JD47</accession>
<keyword evidence="2" id="KW-1185">Reference proteome</keyword>
<organism evidence="1 2">
    <name type="scientific">Actinomadura luteofluorescens</name>
    <dbReference type="NCBI Taxonomy" id="46163"/>
    <lineage>
        <taxon>Bacteria</taxon>
        <taxon>Bacillati</taxon>
        <taxon>Actinomycetota</taxon>
        <taxon>Actinomycetes</taxon>
        <taxon>Streptosporangiales</taxon>
        <taxon>Thermomonosporaceae</taxon>
        <taxon>Actinomadura</taxon>
    </lineage>
</organism>
<dbReference type="Proteomes" id="UP000529783">
    <property type="component" value="Unassembled WGS sequence"/>
</dbReference>
<gene>
    <name evidence="1" type="ORF">BJY14_000513</name>
</gene>
<proteinExistence type="predicted"/>
<reference evidence="1 2" key="1">
    <citation type="submission" date="2020-07" db="EMBL/GenBank/DDBJ databases">
        <title>Sequencing the genomes of 1000 actinobacteria strains.</title>
        <authorList>
            <person name="Klenk H.-P."/>
        </authorList>
    </citation>
    <scope>NUCLEOTIDE SEQUENCE [LARGE SCALE GENOMIC DNA]</scope>
    <source>
        <strain evidence="1 2">DSM 40398</strain>
    </source>
</reference>
<protein>
    <submittedName>
        <fullName evidence="1">Uncharacterized protein</fullName>
    </submittedName>
</protein>